<keyword evidence="2" id="KW-1133">Transmembrane helix</keyword>
<feature type="compositionally biased region" description="Low complexity" evidence="1">
    <location>
        <begin position="44"/>
        <end position="67"/>
    </location>
</feature>
<feature type="compositionally biased region" description="Polar residues" evidence="1">
    <location>
        <begin position="91"/>
        <end position="108"/>
    </location>
</feature>
<reference evidence="3 4" key="1">
    <citation type="journal article" date="2018" name="Front. Microbiol.">
        <title>Genome-Wide Analysis of Corynespora cassiicola Leaf Fall Disease Putative Effectors.</title>
        <authorList>
            <person name="Lopez D."/>
            <person name="Ribeiro S."/>
            <person name="Label P."/>
            <person name="Fumanal B."/>
            <person name="Venisse J.S."/>
            <person name="Kohler A."/>
            <person name="de Oliveira R.R."/>
            <person name="Labutti K."/>
            <person name="Lipzen A."/>
            <person name="Lail K."/>
            <person name="Bauer D."/>
            <person name="Ohm R.A."/>
            <person name="Barry K.W."/>
            <person name="Spatafora J."/>
            <person name="Grigoriev I.V."/>
            <person name="Martin F.M."/>
            <person name="Pujade-Renaud V."/>
        </authorList>
    </citation>
    <scope>NUCLEOTIDE SEQUENCE [LARGE SCALE GENOMIC DNA]</scope>
    <source>
        <strain evidence="3 4">Philippines</strain>
    </source>
</reference>
<dbReference type="EMBL" id="KZ678137">
    <property type="protein sequence ID" value="PSN65198.1"/>
    <property type="molecule type" value="Genomic_DNA"/>
</dbReference>
<keyword evidence="2" id="KW-0472">Membrane</keyword>
<feature type="transmembrane region" description="Helical" evidence="2">
    <location>
        <begin position="182"/>
        <end position="205"/>
    </location>
</feature>
<feature type="region of interest" description="Disordered" evidence="1">
    <location>
        <begin position="84"/>
        <end position="139"/>
    </location>
</feature>
<protein>
    <submittedName>
        <fullName evidence="3">Uncharacterized protein</fullName>
    </submittedName>
</protein>
<evidence type="ECO:0000256" key="2">
    <source>
        <dbReference type="SAM" id="Phobius"/>
    </source>
</evidence>
<dbReference type="Proteomes" id="UP000240883">
    <property type="component" value="Unassembled WGS sequence"/>
</dbReference>
<accession>A0A2T2NJI2</accession>
<keyword evidence="2" id="KW-0812">Transmembrane</keyword>
<evidence type="ECO:0000313" key="3">
    <source>
        <dbReference type="EMBL" id="PSN65198.1"/>
    </source>
</evidence>
<evidence type="ECO:0000256" key="1">
    <source>
        <dbReference type="SAM" id="MobiDB-lite"/>
    </source>
</evidence>
<proteinExistence type="predicted"/>
<dbReference type="AlphaFoldDB" id="A0A2T2NJI2"/>
<feature type="region of interest" description="Disordered" evidence="1">
    <location>
        <begin position="32"/>
        <end position="67"/>
    </location>
</feature>
<evidence type="ECO:0000313" key="4">
    <source>
        <dbReference type="Proteomes" id="UP000240883"/>
    </source>
</evidence>
<keyword evidence="4" id="KW-1185">Reference proteome</keyword>
<gene>
    <name evidence="3" type="ORF">BS50DRAFT_589629</name>
</gene>
<dbReference type="OrthoDB" id="5353310at2759"/>
<organism evidence="3 4">
    <name type="scientific">Corynespora cassiicola Philippines</name>
    <dbReference type="NCBI Taxonomy" id="1448308"/>
    <lineage>
        <taxon>Eukaryota</taxon>
        <taxon>Fungi</taxon>
        <taxon>Dikarya</taxon>
        <taxon>Ascomycota</taxon>
        <taxon>Pezizomycotina</taxon>
        <taxon>Dothideomycetes</taxon>
        <taxon>Pleosporomycetidae</taxon>
        <taxon>Pleosporales</taxon>
        <taxon>Corynesporascaceae</taxon>
        <taxon>Corynespora</taxon>
    </lineage>
</organism>
<name>A0A2T2NJI2_CORCC</name>
<sequence length="211" mass="23228">MADVRDPGFWHRFSIAVHRDDAEKVEKELSKFSDVKHTYVKSQSTSSASSPSPVATPTSLSPLSPALHTQPLSPIALQHFAPSKSAGALASPTTPVTPQTASSTSTGPKRQPSRLKKPAPAKTRSTPSHKPFMRNKNPSLLSLGLSGRPESRFKFWTQVTADPSNRNSWLESQRKKKRQRTWICWVFWLVLLALVAGVVVAILVLKSKNII</sequence>